<dbReference type="STRING" id="1765655.AMR74_16635"/>
<reference evidence="2 3" key="1">
    <citation type="submission" date="2015-08" db="EMBL/GenBank/DDBJ databases">
        <title>Genomes of Isolates from Cabo Rojo, PR.</title>
        <authorList>
            <person name="Sanchez-Nieves R.L."/>
            <person name="Montalvo-Rodriguez R."/>
        </authorList>
    </citation>
    <scope>NUCLEOTIDE SEQUENCE [LARGE SCALE GENOMIC DNA]</scope>
    <source>
        <strain evidence="2 3">5</strain>
    </source>
</reference>
<proteinExistence type="predicted"/>
<accession>A0A0N0BP06</accession>
<name>A0A0N0BP06_9EURY</name>
<evidence type="ECO:0000313" key="3">
    <source>
        <dbReference type="Proteomes" id="UP000037747"/>
    </source>
</evidence>
<dbReference type="AlphaFoldDB" id="A0A0N0BP06"/>
<keyword evidence="3" id="KW-1185">Reference proteome</keyword>
<sequence>MPEWDTVDPPTVADGSVVAVTSCFATEISSGDPEPLVEIDVSLDPISSVTVSDDPSATVVEDDAPDEVERSTDADCDPGLSVHANSGLVAPDRLFSEPDPPEDDSNARP</sequence>
<evidence type="ECO:0000256" key="1">
    <source>
        <dbReference type="SAM" id="MobiDB-lite"/>
    </source>
</evidence>
<dbReference type="EMBL" id="LIST01000012">
    <property type="protein sequence ID" value="KOX93266.1"/>
    <property type="molecule type" value="Genomic_DNA"/>
</dbReference>
<evidence type="ECO:0000313" key="2">
    <source>
        <dbReference type="EMBL" id="KOX93266.1"/>
    </source>
</evidence>
<feature type="compositionally biased region" description="Acidic residues" evidence="1">
    <location>
        <begin position="99"/>
        <end position="109"/>
    </location>
</feature>
<feature type="region of interest" description="Disordered" evidence="1">
    <location>
        <begin position="47"/>
        <end position="109"/>
    </location>
</feature>
<dbReference type="RefSeq" id="WP_053773165.1">
    <property type="nucleotide sequence ID" value="NZ_LIST01000012.1"/>
</dbReference>
<gene>
    <name evidence="2" type="ORF">AMR74_16635</name>
</gene>
<dbReference type="Proteomes" id="UP000037747">
    <property type="component" value="Unassembled WGS sequence"/>
</dbReference>
<protein>
    <submittedName>
        <fullName evidence="2">Uncharacterized protein</fullName>
    </submittedName>
</protein>
<comment type="caution">
    <text evidence="2">The sequence shown here is derived from an EMBL/GenBank/DDBJ whole genome shotgun (WGS) entry which is preliminary data.</text>
</comment>
<organism evidence="2 3">
    <name type="scientific">Halorubrum tropicale</name>
    <dbReference type="NCBI Taxonomy" id="1765655"/>
    <lineage>
        <taxon>Archaea</taxon>
        <taxon>Methanobacteriati</taxon>
        <taxon>Methanobacteriota</taxon>
        <taxon>Stenosarchaea group</taxon>
        <taxon>Halobacteria</taxon>
        <taxon>Halobacteriales</taxon>
        <taxon>Haloferacaceae</taxon>
        <taxon>Halorubrum</taxon>
    </lineage>
</organism>